<evidence type="ECO:0008006" key="8">
    <source>
        <dbReference type="Google" id="ProtNLM"/>
    </source>
</evidence>
<dbReference type="GO" id="GO:0005096">
    <property type="term" value="F:GTPase activator activity"/>
    <property type="evidence" value="ECO:0007669"/>
    <property type="project" value="InterPro"/>
</dbReference>
<feature type="region of interest" description="Disordered" evidence="3">
    <location>
        <begin position="408"/>
        <end position="436"/>
    </location>
</feature>
<dbReference type="FunFam" id="1.25.10.10:FF:000950">
    <property type="entry name" value="Tubulin-folding cofactor D"/>
    <property type="match status" value="1"/>
</dbReference>
<dbReference type="Gene3D" id="1.25.10.10">
    <property type="entry name" value="Leucine-rich Repeat Variant"/>
    <property type="match status" value="2"/>
</dbReference>
<evidence type="ECO:0000256" key="1">
    <source>
        <dbReference type="ARBA" id="ARBA00023186"/>
    </source>
</evidence>
<comment type="caution">
    <text evidence="6">The sequence shown here is derived from an EMBL/GenBank/DDBJ whole genome shotgun (WGS) entry which is preliminary data.</text>
</comment>
<feature type="compositionally biased region" description="Low complexity" evidence="3">
    <location>
        <begin position="415"/>
        <end position="433"/>
    </location>
</feature>
<dbReference type="SUPFAM" id="SSF48371">
    <property type="entry name" value="ARM repeat"/>
    <property type="match status" value="2"/>
</dbReference>
<dbReference type="GO" id="GO:0000226">
    <property type="term" value="P:microtubule cytoskeleton organization"/>
    <property type="evidence" value="ECO:0007669"/>
    <property type="project" value="TreeGrafter"/>
</dbReference>
<feature type="domain" description="Tubulin-folding cofactor D C-terminal" evidence="4">
    <location>
        <begin position="1016"/>
        <end position="1204"/>
    </location>
</feature>
<gene>
    <name evidence="6" type="ORF">OSB04_006276</name>
</gene>
<reference evidence="6" key="1">
    <citation type="submission" date="2023-03" db="EMBL/GenBank/DDBJ databases">
        <title>Chromosome-scale reference genome and RAD-based genetic map of yellow starthistle (Centaurea solstitialis) reveal putative structural variation and QTLs associated with invader traits.</title>
        <authorList>
            <person name="Reatini B."/>
            <person name="Cang F.A."/>
            <person name="Jiang Q."/>
            <person name="Mckibben M.T.W."/>
            <person name="Barker M.S."/>
            <person name="Rieseberg L.H."/>
            <person name="Dlugosch K.M."/>
        </authorList>
    </citation>
    <scope>NUCLEOTIDE SEQUENCE</scope>
    <source>
        <strain evidence="6">CAN-66</strain>
        <tissue evidence="6">Leaf</tissue>
    </source>
</reference>
<dbReference type="Pfam" id="PF12612">
    <property type="entry name" value="TFCD_C"/>
    <property type="match status" value="1"/>
</dbReference>
<dbReference type="Proteomes" id="UP001172457">
    <property type="component" value="Chromosome 2"/>
</dbReference>
<dbReference type="Pfam" id="PF23579">
    <property type="entry name" value="ARM_TBCD"/>
    <property type="match status" value="1"/>
</dbReference>
<dbReference type="InterPro" id="IPR022577">
    <property type="entry name" value="TBCD_C"/>
</dbReference>
<feature type="compositionally biased region" description="Basic and acidic residues" evidence="3">
    <location>
        <begin position="1313"/>
        <end position="1322"/>
    </location>
</feature>
<evidence type="ECO:0000259" key="4">
    <source>
        <dbReference type="Pfam" id="PF12612"/>
    </source>
</evidence>
<evidence type="ECO:0000256" key="2">
    <source>
        <dbReference type="PROSITE-ProRule" id="PRU00103"/>
    </source>
</evidence>
<dbReference type="PANTHER" id="PTHR12658:SF0">
    <property type="entry name" value="TUBULIN-SPECIFIC CHAPERONE D"/>
    <property type="match status" value="1"/>
</dbReference>
<dbReference type="GO" id="GO:0048487">
    <property type="term" value="F:beta-tubulin binding"/>
    <property type="evidence" value="ECO:0007669"/>
    <property type="project" value="InterPro"/>
</dbReference>
<evidence type="ECO:0000313" key="6">
    <source>
        <dbReference type="EMBL" id="KAJ9561116.1"/>
    </source>
</evidence>
<dbReference type="GO" id="GO:0007021">
    <property type="term" value="P:tubulin complex assembly"/>
    <property type="evidence" value="ECO:0007669"/>
    <property type="project" value="InterPro"/>
</dbReference>
<dbReference type="EMBL" id="JARYMX010000002">
    <property type="protein sequence ID" value="KAJ9561116.1"/>
    <property type="molecule type" value="Genomic_DNA"/>
</dbReference>
<feature type="region of interest" description="Disordered" evidence="3">
    <location>
        <begin position="1313"/>
        <end position="1336"/>
    </location>
</feature>
<feature type="domain" description="Tubulin-folding cofactor D ARM repeats" evidence="5">
    <location>
        <begin position="370"/>
        <end position="615"/>
    </location>
</feature>
<keyword evidence="1" id="KW-0143">Chaperone</keyword>
<dbReference type="InterPro" id="IPR033162">
    <property type="entry name" value="TBCD"/>
</dbReference>
<feature type="repeat" description="HEAT" evidence="2">
    <location>
        <begin position="448"/>
        <end position="485"/>
    </location>
</feature>
<dbReference type="PANTHER" id="PTHR12658">
    <property type="entry name" value="BETA-TUBULIN COFACTOR D"/>
    <property type="match status" value="1"/>
</dbReference>
<protein>
    <recommendedName>
        <fullName evidence="8">Tubulin-specific chaperone D</fullName>
    </recommendedName>
</protein>
<dbReference type="InterPro" id="IPR016024">
    <property type="entry name" value="ARM-type_fold"/>
</dbReference>
<accession>A0AA38TT62</accession>
<organism evidence="6 7">
    <name type="scientific">Centaurea solstitialis</name>
    <name type="common">yellow star-thistle</name>
    <dbReference type="NCBI Taxonomy" id="347529"/>
    <lineage>
        <taxon>Eukaryota</taxon>
        <taxon>Viridiplantae</taxon>
        <taxon>Streptophyta</taxon>
        <taxon>Embryophyta</taxon>
        <taxon>Tracheophyta</taxon>
        <taxon>Spermatophyta</taxon>
        <taxon>Magnoliopsida</taxon>
        <taxon>eudicotyledons</taxon>
        <taxon>Gunneridae</taxon>
        <taxon>Pentapetalae</taxon>
        <taxon>asterids</taxon>
        <taxon>campanulids</taxon>
        <taxon>Asterales</taxon>
        <taxon>Asteraceae</taxon>
        <taxon>Carduoideae</taxon>
        <taxon>Cardueae</taxon>
        <taxon>Centaureinae</taxon>
        <taxon>Centaurea</taxon>
    </lineage>
</organism>
<name>A0AA38TT62_9ASTR</name>
<dbReference type="Pfam" id="PF25767">
    <property type="entry name" value="ARM_TBCD_2nd"/>
    <property type="match status" value="1"/>
</dbReference>
<dbReference type="GO" id="GO:0007023">
    <property type="term" value="P:post-chaperonin tubulin folding pathway"/>
    <property type="evidence" value="ECO:0007669"/>
    <property type="project" value="InterPro"/>
</dbReference>
<dbReference type="InterPro" id="IPR021133">
    <property type="entry name" value="HEAT_type_2"/>
</dbReference>
<evidence type="ECO:0000259" key="5">
    <source>
        <dbReference type="Pfam" id="PF25767"/>
    </source>
</evidence>
<proteinExistence type="predicted"/>
<sequence length="1336" mass="148290">MKLSQLRKSNLAGKKKHPKVFHSATSLFKVNQSIAAREEEEEEEDLILILILILILMAASEAEEMAKPLIELEEDEEHDSKEVFLQRYFLQEWKLVKSILDDIVSNGRVLDLSSVHKIRSIMDKYQEQGQLVEPYLESIISPLMLIVRSKTIELGVESKELLEIIKPLCIIIYSLVTVCGYKAVIRFFPHQVSDLEPAVSLLERCNGTNAGTALRQESTGEMETKCVILLWLSILVLVPFDISSVDTSIADSRSLGANEPPPLVARILEISKEHLSSAGPMQTIAALLLSKLLTRPDMLPAFASFIGWTHEVLSSATEDVIHHFRLLGAVETLAAIFQTGSRKALLDIVPVVWNDTSVLIKSTPAARSPLLRKYLIKLTQRMGLTCLPHRAITWRYVGKHSTLGENISQNASRTDSCSHVSNSGSSNSDHGSSLQEEEMDVPEIIEEIIELLLSGLKDTDTVVRWSAAKGIGRITSRLTYTLAEEVLLSVLELFSPGEGDGSWHGGCLALAELARRGLLLPVSFPKVVPVVVKALHYDVRRGPHSVGSHIRDAAAYVCWAFGRAYNHTDMKGILDQLAPHLLIIACYDREVNCRRAAAAAFQENVGRQGNYPHGIDIVNTADYFALSSRVNAYLNVAVVIAQYDGYLYPFMDELLSNKICHWEKGLRELASKALSVLVKYDPEYAANFVLEKLIPCTLASDLCMRHGAVLAVGELVLALNKYGYVLPKDGLCSTSSYLENEEETSGPWCVAQLAQEKQKVVAGVVPAIEKARLYRGKGGEIMRAAVSRFIECISIVNITLTEKIKRSLLDTLNENLRHPNAQIQNAANQGFKHFVPTYFAKTDDKGTYDITLKYLEQLTDANVAVRRGSALALGVLPFEFLATRWKMVLQKLCKSCAIEDNPEDRDAEARVNAVKGLVSVCETLTATTDCSAFQPDEQISVFIMIKTEVMQSLFNALEDYSVDNRGDVGSWVRTAAMDGLEKCTYMLCKRDQLVVAESVAKDHQKQPLFDANIATNLVGGLVKQAVEKMDRLREVAAKVLQRILYNEAVFVPLIPFRETLVKIVPKEAELKLGVPSLSFPRFVQLLQFGCYSKYVMSGLVISIGGLEDSLKKVALGALLEYLEAIKVTNESETNTREVGLSNDILWVLHKYKRRDRVIIPALKTIEILFSKSIFLHMKAEARVFCAGVLESLTSELKGTKDFSKLYAGIAILGYIASISESINIQAFSHLLSFLNHRYPKIRKACAEQVYLVLIQNGDLVAEENLENALEIVSECCWEGDVEEVKLQKLKLCGLANLDAEQLLMHRSQVSGKALERKPRADDENASYSSLVGSAGF</sequence>
<dbReference type="InterPro" id="IPR011989">
    <property type="entry name" value="ARM-like"/>
</dbReference>
<evidence type="ECO:0000256" key="3">
    <source>
        <dbReference type="SAM" id="MobiDB-lite"/>
    </source>
</evidence>
<evidence type="ECO:0000313" key="7">
    <source>
        <dbReference type="Proteomes" id="UP001172457"/>
    </source>
</evidence>
<dbReference type="InterPro" id="IPR058033">
    <property type="entry name" value="ARM_TBCD_2nd"/>
</dbReference>
<dbReference type="PROSITE" id="PS50077">
    <property type="entry name" value="HEAT_REPEAT"/>
    <property type="match status" value="1"/>
</dbReference>
<feature type="compositionally biased region" description="Polar residues" evidence="3">
    <location>
        <begin position="1325"/>
        <end position="1336"/>
    </location>
</feature>
<keyword evidence="7" id="KW-1185">Reference proteome</keyword>